<organism evidence="1 2">
    <name type="scientific">Canna indica</name>
    <name type="common">Indian-shot</name>
    <dbReference type="NCBI Taxonomy" id="4628"/>
    <lineage>
        <taxon>Eukaryota</taxon>
        <taxon>Viridiplantae</taxon>
        <taxon>Streptophyta</taxon>
        <taxon>Embryophyta</taxon>
        <taxon>Tracheophyta</taxon>
        <taxon>Spermatophyta</taxon>
        <taxon>Magnoliopsida</taxon>
        <taxon>Liliopsida</taxon>
        <taxon>Zingiberales</taxon>
        <taxon>Cannaceae</taxon>
        <taxon>Canna</taxon>
    </lineage>
</organism>
<name>A0AAQ3JWH7_9LILI</name>
<accession>A0AAQ3JWH7</accession>
<gene>
    <name evidence="1" type="ORF">Cni_G05141</name>
</gene>
<dbReference type="Proteomes" id="UP001327560">
    <property type="component" value="Chromosome 2"/>
</dbReference>
<keyword evidence="2" id="KW-1185">Reference proteome</keyword>
<dbReference type="EMBL" id="CP136891">
    <property type="protein sequence ID" value="WOK96434.1"/>
    <property type="molecule type" value="Genomic_DNA"/>
</dbReference>
<evidence type="ECO:0000313" key="2">
    <source>
        <dbReference type="Proteomes" id="UP001327560"/>
    </source>
</evidence>
<proteinExistence type="predicted"/>
<sequence length="292" mass="32732">MMQLPLKMVGLLCRLGMNFKPPQMCTKPILRFDCKQSYNMWEQLDDDAIDGLLHSVSSFPVTTIDHSASAMLRDVSGILLLPKKPQSETSGLSPWHTEMTMCGSGLQYMSKAELDWAQAVICLIEKQVFCKQTDVQCQPRKGPPIARPQPRLALTTRLMQRIFPPMPSRFLKANATASHATNVYILAKLALIDACKLLCLSGDNPIQNLADGNICKEGYSTLYLGLECRFLEKHATIIRFARFHEEALTKGTTYGMEKKSIPTANCEAFCPRHLTVVSMPQKLPRGRRCLLL</sequence>
<dbReference type="PANTHER" id="PTHR31267">
    <property type="entry name" value="DENTIN SIALOPHOSPHOPROTEIN-LIKE PROTEIN"/>
    <property type="match status" value="1"/>
</dbReference>
<protein>
    <submittedName>
        <fullName evidence="1">Uncharacterized protein</fullName>
    </submittedName>
</protein>
<reference evidence="1 2" key="1">
    <citation type="submission" date="2023-10" db="EMBL/GenBank/DDBJ databases">
        <title>Chromosome-scale genome assembly provides insights into flower coloration mechanisms of Canna indica.</title>
        <authorList>
            <person name="Li C."/>
        </authorList>
    </citation>
    <scope>NUCLEOTIDE SEQUENCE [LARGE SCALE GENOMIC DNA]</scope>
    <source>
        <tissue evidence="1">Flower</tissue>
    </source>
</reference>
<evidence type="ECO:0000313" key="1">
    <source>
        <dbReference type="EMBL" id="WOK96434.1"/>
    </source>
</evidence>
<dbReference type="PANTHER" id="PTHR31267:SF2">
    <property type="entry name" value="EXPRESSED PROTEIN"/>
    <property type="match status" value="1"/>
</dbReference>
<dbReference type="AlphaFoldDB" id="A0AAQ3JWH7"/>